<evidence type="ECO:0000259" key="4">
    <source>
        <dbReference type="Pfam" id="PF08263"/>
    </source>
</evidence>
<protein>
    <recommendedName>
        <fullName evidence="4">Leucine-rich repeat-containing N-terminal plant-type domain-containing protein</fullName>
    </recommendedName>
</protein>
<dbReference type="InterPro" id="IPR053211">
    <property type="entry name" value="DNA_repair-toleration"/>
</dbReference>
<dbReference type="Pfam" id="PF13855">
    <property type="entry name" value="LRR_8"/>
    <property type="match status" value="1"/>
</dbReference>
<evidence type="ECO:0000256" key="3">
    <source>
        <dbReference type="ARBA" id="ARBA00022737"/>
    </source>
</evidence>
<evidence type="ECO:0000313" key="5">
    <source>
        <dbReference type="EMBL" id="CAI8608356.1"/>
    </source>
</evidence>
<feature type="domain" description="Leucine-rich repeat-containing N-terminal plant-type" evidence="4">
    <location>
        <begin position="35"/>
        <end position="74"/>
    </location>
</feature>
<dbReference type="Pfam" id="PF08263">
    <property type="entry name" value="LRRNT_2"/>
    <property type="match status" value="1"/>
</dbReference>
<dbReference type="PANTHER" id="PTHR48060">
    <property type="entry name" value="DNA DAMAGE-REPAIR/TOLERATION PROTEIN DRT100"/>
    <property type="match status" value="1"/>
</dbReference>
<dbReference type="Gene3D" id="3.80.10.10">
    <property type="entry name" value="Ribonuclease Inhibitor"/>
    <property type="match status" value="2"/>
</dbReference>
<accession>A0AAV1ADB0</accession>
<keyword evidence="3" id="KW-0677">Repeat</keyword>
<organism evidence="5 6">
    <name type="scientific">Vicia faba</name>
    <name type="common">Broad bean</name>
    <name type="synonym">Faba vulgaris</name>
    <dbReference type="NCBI Taxonomy" id="3906"/>
    <lineage>
        <taxon>Eukaryota</taxon>
        <taxon>Viridiplantae</taxon>
        <taxon>Streptophyta</taxon>
        <taxon>Embryophyta</taxon>
        <taxon>Tracheophyta</taxon>
        <taxon>Spermatophyta</taxon>
        <taxon>Magnoliopsida</taxon>
        <taxon>eudicotyledons</taxon>
        <taxon>Gunneridae</taxon>
        <taxon>Pentapetalae</taxon>
        <taxon>rosids</taxon>
        <taxon>fabids</taxon>
        <taxon>Fabales</taxon>
        <taxon>Fabaceae</taxon>
        <taxon>Papilionoideae</taxon>
        <taxon>50 kb inversion clade</taxon>
        <taxon>NPAAA clade</taxon>
        <taxon>Hologalegina</taxon>
        <taxon>IRL clade</taxon>
        <taxon>Fabeae</taxon>
        <taxon>Vicia</taxon>
    </lineage>
</organism>
<dbReference type="PANTHER" id="PTHR48060:SF21">
    <property type="entry name" value="L DOMAIN-LIKE PROTEIN"/>
    <property type="match status" value="1"/>
</dbReference>
<name>A0AAV1ADB0_VICFA</name>
<dbReference type="SUPFAM" id="SSF52058">
    <property type="entry name" value="L domain-like"/>
    <property type="match status" value="1"/>
</dbReference>
<dbReference type="EMBL" id="OX451739">
    <property type="protein sequence ID" value="CAI8608356.1"/>
    <property type="molecule type" value="Genomic_DNA"/>
</dbReference>
<dbReference type="InterPro" id="IPR032675">
    <property type="entry name" value="LRR_dom_sf"/>
</dbReference>
<dbReference type="InterPro" id="IPR001611">
    <property type="entry name" value="Leu-rich_rpt"/>
</dbReference>
<keyword evidence="6" id="KW-1185">Reference proteome</keyword>
<dbReference type="Proteomes" id="UP001157006">
    <property type="component" value="Chromosome 4"/>
</dbReference>
<keyword evidence="2" id="KW-0732">Signal</keyword>
<dbReference type="InterPro" id="IPR013210">
    <property type="entry name" value="LRR_N_plant-typ"/>
</dbReference>
<gene>
    <name evidence="5" type="ORF">VFH_IV080320</name>
</gene>
<dbReference type="AlphaFoldDB" id="A0AAV1ADB0"/>
<dbReference type="FunFam" id="3.80.10.10:FF:000627">
    <property type="entry name" value="Probable leucine-rich repeat receptor-like protein kinase At2g33170"/>
    <property type="match status" value="1"/>
</dbReference>
<evidence type="ECO:0000256" key="1">
    <source>
        <dbReference type="ARBA" id="ARBA00022614"/>
    </source>
</evidence>
<evidence type="ECO:0000256" key="2">
    <source>
        <dbReference type="ARBA" id="ARBA00022729"/>
    </source>
</evidence>
<dbReference type="Pfam" id="PF00560">
    <property type="entry name" value="LRR_1"/>
    <property type="match status" value="2"/>
</dbReference>
<keyword evidence="1" id="KW-0433">Leucine-rich repeat</keyword>
<reference evidence="5 6" key="1">
    <citation type="submission" date="2023-01" db="EMBL/GenBank/DDBJ databases">
        <authorList>
            <person name="Kreplak J."/>
        </authorList>
    </citation>
    <scope>NUCLEOTIDE SEQUENCE [LARGE SCALE GENOMIC DNA]</scope>
</reference>
<evidence type="ECO:0000313" key="6">
    <source>
        <dbReference type="Proteomes" id="UP001157006"/>
    </source>
</evidence>
<proteinExistence type="predicted"/>
<sequence>MPRKMRKVFYILFLSSLSVYCFMVCLAMNTKNITTDEFSLLQFKSLITLDPYDILANNWSTSSSSCSWVGVTCDKKHNRVQTLNLKNMGLRGTLSPNIGNLSFLVILDLSGNSFGGQFPKETLSLRRLRVLDFSYNEFVGEIPKELGKLQELQHLYIGINSFTGSIPSMIGQLRRLQVLDTSYNKFSGPIPQQILNLSSLQQIYLSSNFFSGNISL</sequence>